<reference evidence="6 7" key="1">
    <citation type="submission" date="2023-11" db="EMBL/GenBank/DDBJ databases">
        <title>Draft genome sequence and annotation of the polyextremotolerant black yeast-like fungus Aureobasidium pullulans NRRL 62042.</title>
        <authorList>
            <person name="Dielentheis-Frenken M.R.E."/>
            <person name="Wibberg D."/>
            <person name="Blank L.M."/>
            <person name="Tiso T."/>
        </authorList>
    </citation>
    <scope>NUCLEOTIDE SEQUENCE [LARGE SCALE GENOMIC DNA]</scope>
    <source>
        <strain evidence="6 7">NRRL 62042</strain>
    </source>
</reference>
<evidence type="ECO:0008006" key="8">
    <source>
        <dbReference type="Google" id="ProtNLM"/>
    </source>
</evidence>
<dbReference type="InterPro" id="IPR000873">
    <property type="entry name" value="AMP-dep_synth/lig_dom"/>
</dbReference>
<keyword evidence="7" id="KW-1185">Reference proteome</keyword>
<dbReference type="InterPro" id="IPR020845">
    <property type="entry name" value="AMP-binding_CS"/>
</dbReference>
<dbReference type="PANTHER" id="PTHR43439">
    <property type="entry name" value="PHENYLACETATE-COENZYME A LIGASE"/>
    <property type="match status" value="1"/>
</dbReference>
<evidence type="ECO:0000313" key="6">
    <source>
        <dbReference type="EMBL" id="KAK6005951.1"/>
    </source>
</evidence>
<proteinExistence type="predicted"/>
<evidence type="ECO:0000256" key="2">
    <source>
        <dbReference type="ARBA" id="ARBA00022553"/>
    </source>
</evidence>
<feature type="domain" description="Thioester reductase (TE)" evidence="5">
    <location>
        <begin position="671"/>
        <end position="912"/>
    </location>
</feature>
<name>A0ABR0TPC6_AURPU</name>
<accession>A0ABR0TPC6</accession>
<evidence type="ECO:0000259" key="3">
    <source>
        <dbReference type="Pfam" id="PF00501"/>
    </source>
</evidence>
<dbReference type="Pfam" id="PF23562">
    <property type="entry name" value="AMP-binding_C_3"/>
    <property type="match status" value="1"/>
</dbReference>
<feature type="domain" description="AMP-dependent synthetase/ligase" evidence="3">
    <location>
        <begin position="18"/>
        <end position="353"/>
    </location>
</feature>
<dbReference type="EMBL" id="JASGXD010000004">
    <property type="protein sequence ID" value="KAK6005951.1"/>
    <property type="molecule type" value="Genomic_DNA"/>
</dbReference>
<dbReference type="Pfam" id="PF00550">
    <property type="entry name" value="PP-binding"/>
    <property type="match status" value="1"/>
</dbReference>
<evidence type="ECO:0000259" key="4">
    <source>
        <dbReference type="Pfam" id="PF00550"/>
    </source>
</evidence>
<keyword evidence="1" id="KW-0596">Phosphopantetheine</keyword>
<dbReference type="InterPro" id="IPR042099">
    <property type="entry name" value="ANL_N_sf"/>
</dbReference>
<evidence type="ECO:0000259" key="5">
    <source>
        <dbReference type="Pfam" id="PF07993"/>
    </source>
</evidence>
<feature type="domain" description="Carrier" evidence="4">
    <location>
        <begin position="572"/>
        <end position="619"/>
    </location>
</feature>
<dbReference type="InterPro" id="IPR009081">
    <property type="entry name" value="PP-bd_ACP"/>
</dbReference>
<dbReference type="PROSITE" id="PS00455">
    <property type="entry name" value="AMP_BINDING"/>
    <property type="match status" value="1"/>
</dbReference>
<comment type="caution">
    <text evidence="6">The sequence shown here is derived from an EMBL/GenBank/DDBJ whole genome shotgun (WGS) entry which is preliminary data.</text>
</comment>
<keyword evidence="2" id="KW-0597">Phosphoprotein</keyword>
<dbReference type="Pfam" id="PF07993">
    <property type="entry name" value="NAD_binding_4"/>
    <property type="match status" value="1"/>
</dbReference>
<dbReference type="InterPro" id="IPR051414">
    <property type="entry name" value="Adenylate-forming_Reductase"/>
</dbReference>
<dbReference type="Proteomes" id="UP001341245">
    <property type="component" value="Unassembled WGS sequence"/>
</dbReference>
<gene>
    <name evidence="6" type="ORF">QM012_006361</name>
</gene>
<protein>
    <recommendedName>
        <fullName evidence="8">Acetyl-CoA synthetase-like protein</fullName>
    </recommendedName>
</protein>
<dbReference type="SUPFAM" id="SSF56801">
    <property type="entry name" value="Acetyl-CoA synthetase-like"/>
    <property type="match status" value="1"/>
</dbReference>
<dbReference type="SUPFAM" id="SSF47336">
    <property type="entry name" value="ACP-like"/>
    <property type="match status" value="1"/>
</dbReference>
<dbReference type="PANTHER" id="PTHR43439:SF2">
    <property type="entry name" value="ENZYME, PUTATIVE (JCVI)-RELATED"/>
    <property type="match status" value="1"/>
</dbReference>
<dbReference type="Pfam" id="PF00501">
    <property type="entry name" value="AMP-binding"/>
    <property type="match status" value="1"/>
</dbReference>
<organism evidence="6 7">
    <name type="scientific">Aureobasidium pullulans</name>
    <name type="common">Black yeast</name>
    <name type="synonym">Pullularia pullulans</name>
    <dbReference type="NCBI Taxonomy" id="5580"/>
    <lineage>
        <taxon>Eukaryota</taxon>
        <taxon>Fungi</taxon>
        <taxon>Dikarya</taxon>
        <taxon>Ascomycota</taxon>
        <taxon>Pezizomycotina</taxon>
        <taxon>Dothideomycetes</taxon>
        <taxon>Dothideomycetidae</taxon>
        <taxon>Dothideales</taxon>
        <taxon>Saccotheciaceae</taxon>
        <taxon>Aureobasidium</taxon>
    </lineage>
</organism>
<dbReference type="InterPro" id="IPR013120">
    <property type="entry name" value="FAR_NAD-bd"/>
</dbReference>
<dbReference type="Gene3D" id="3.40.50.12780">
    <property type="entry name" value="N-terminal domain of ligase-like"/>
    <property type="match status" value="1"/>
</dbReference>
<dbReference type="InterPro" id="IPR036736">
    <property type="entry name" value="ACP-like_sf"/>
</dbReference>
<dbReference type="SUPFAM" id="SSF51735">
    <property type="entry name" value="NAD(P)-binding Rossmann-fold domains"/>
    <property type="match status" value="1"/>
</dbReference>
<dbReference type="Gene3D" id="3.40.50.720">
    <property type="entry name" value="NAD(P)-binding Rossmann-like Domain"/>
    <property type="match status" value="1"/>
</dbReference>
<sequence length="1036" mass="114575">MISTNNQEGCVILTKQMDRQAKTAPETPFVYIPRHDDHLEEGYHVVTFRDLQYAVNKTARWIEDTVGVADSQLQPVIAYMEKSNDLRYIFMVLAAMKTGYRILLPSTRNSCEGHLSLIESTNCTIFFHGAESKSDVHDLVSCFGGSITSFEVPSLKELIKGDAESYADRGDGDSMDVAVIIHTSGSTGLPKPIGLRHGYIAIESSLSRLETPNGRQNVASVHGGTSSQLCTLPFFHAMGLLSICNSIMSLGPLVLPPVGRAIDADLNLAMILAGRPEIGLFSPSILEGLVDLPGGLEALGTLKFVMFAGAPLSAEIGARISKVSRLQPFIGSTECALFDSYVVEDPEDWQYYEWCPWTGAHMESIDSDGLYEMVIKRKDNDYQGSFYSFPEIEEWRTKDLYVQHPTKSFLWAYVGRRDDMIVFSNGEKFNPVALEKFMEADQNIKGALVVGQGRFQASLLIEPKLPEDPNMMLERIWPRVEQANELVPAYARVWKTKIAFAVEGKRFKRSAKGSIIRRATSDLFVDEINALLMSEQFSEELGHLDPQSNMPAIEAVVRRAVRLTMPNLPACIDKTIDIFQHGGVDSLQVLGLATSLAHAASVTFTSRDVYTNPSLASLTYHLYWLLHGNNGKSDLSREQQMAHLVTKYTADLPFPASKRIPRCDGDHVVVLTGSTGRLGSYLLGNLITDINVTKVYCLDRGNSEIRQRQAFADRGLQLDLGKVTFLKVSLGKKDFGLPAETYVDLQSNADIFIHNAWAVDFNMALESYEQTHIAGVRHIIDFCASTKYASHIVFVSSIASVGNWDDVSEHARHPVPEIWMEDHSLPFHQGYAESKHVASCILALAAEKTSTTTSIVRVGQLAGAEEGMGIWSKQEWLPTLIASSRAIGKLPYTLANADTVDWVPVDTAARIIVDFTNTALKSSQALNVFHLVNPEVTTWSELAPVVRQFYTTAGVSLDPVEYSEWLTLLKSLPKTPAQVAAVPALKLLELYERMESDAGSLPTLLTEKSADASTTLGCLRAIDADLIIRCLKQWRF</sequence>
<evidence type="ECO:0000313" key="7">
    <source>
        <dbReference type="Proteomes" id="UP001341245"/>
    </source>
</evidence>
<evidence type="ECO:0000256" key="1">
    <source>
        <dbReference type="ARBA" id="ARBA00022450"/>
    </source>
</evidence>
<dbReference type="InterPro" id="IPR036291">
    <property type="entry name" value="NAD(P)-bd_dom_sf"/>
</dbReference>